<keyword evidence="2" id="KW-1185">Reference proteome</keyword>
<accession>A0A1H1KDU4</accession>
<organism evidence="1 2">
    <name type="scientific">Paraburkholderia tuberum</name>
    <dbReference type="NCBI Taxonomy" id="157910"/>
    <lineage>
        <taxon>Bacteria</taxon>
        <taxon>Pseudomonadati</taxon>
        <taxon>Pseudomonadota</taxon>
        <taxon>Betaproteobacteria</taxon>
        <taxon>Burkholderiales</taxon>
        <taxon>Burkholderiaceae</taxon>
        <taxon>Paraburkholderia</taxon>
    </lineage>
</organism>
<evidence type="ECO:0000313" key="2">
    <source>
        <dbReference type="Proteomes" id="UP000199365"/>
    </source>
</evidence>
<proteinExistence type="predicted"/>
<protein>
    <submittedName>
        <fullName evidence="1">Uncharacterized protein</fullName>
    </submittedName>
</protein>
<dbReference type="EMBL" id="FNKX01000003">
    <property type="protein sequence ID" value="SDR60501.1"/>
    <property type="molecule type" value="Genomic_DNA"/>
</dbReference>
<dbReference type="AlphaFoldDB" id="A0A1H1KDU4"/>
<gene>
    <name evidence="1" type="ORF">SAMN05445850_7355</name>
</gene>
<reference evidence="2" key="1">
    <citation type="submission" date="2016-10" db="EMBL/GenBank/DDBJ databases">
        <authorList>
            <person name="Varghese N."/>
            <person name="Submissions S."/>
        </authorList>
    </citation>
    <scope>NUCLEOTIDE SEQUENCE [LARGE SCALE GENOMIC DNA]</scope>
    <source>
        <strain evidence="2">DUS833</strain>
    </source>
</reference>
<dbReference type="Proteomes" id="UP000199365">
    <property type="component" value="Unassembled WGS sequence"/>
</dbReference>
<sequence>MPEIRTRGAARCRVKAMNVKRLTVFASTGSLRVVEVWKSLIEHRAQVCGWSAHVNNEGGRESLSVDLVDCPADRLAIISAALSSGPMTVLATDTESTIRSS</sequence>
<evidence type="ECO:0000313" key="1">
    <source>
        <dbReference type="EMBL" id="SDR60501.1"/>
    </source>
</evidence>
<name>A0A1H1KDU4_9BURK</name>